<reference evidence="6" key="1">
    <citation type="submission" date="2016-02" db="EMBL/GenBank/DDBJ databases">
        <authorList>
            <person name="Schultz-Johansen M."/>
            <person name="Glaring M.A."/>
            <person name="Bech P.K."/>
            <person name="Stougaard P."/>
        </authorList>
    </citation>
    <scope>NUCLEOTIDE SEQUENCE [LARGE SCALE GENOMIC DNA]</scope>
    <source>
        <strain evidence="6">S66</strain>
    </source>
</reference>
<keyword evidence="6" id="KW-1185">Reference proteome</keyword>
<dbReference type="Gene3D" id="3.40.630.10">
    <property type="entry name" value="Zn peptidases"/>
    <property type="match status" value="1"/>
</dbReference>
<accession>A0A135ZZ98</accession>
<name>A0A135ZZ98_9ALTE</name>
<gene>
    <name evidence="5" type="ORF">AX660_18255</name>
</gene>
<dbReference type="InterPro" id="IPR036388">
    <property type="entry name" value="WH-like_DNA-bd_sf"/>
</dbReference>
<dbReference type="GO" id="GO:0046872">
    <property type="term" value="F:metal ion binding"/>
    <property type="evidence" value="ECO:0007669"/>
    <property type="project" value="UniProtKB-KW"/>
</dbReference>
<dbReference type="InterPro" id="IPR012353">
    <property type="entry name" value="UCP015244"/>
</dbReference>
<dbReference type="AlphaFoldDB" id="A0A135ZZ98"/>
<organism evidence="5 6">
    <name type="scientific">Paraglaciecola hydrolytica</name>
    <dbReference type="NCBI Taxonomy" id="1799789"/>
    <lineage>
        <taxon>Bacteria</taxon>
        <taxon>Pseudomonadati</taxon>
        <taxon>Pseudomonadota</taxon>
        <taxon>Gammaproteobacteria</taxon>
        <taxon>Alteromonadales</taxon>
        <taxon>Alteromonadaceae</taxon>
        <taxon>Paraglaciecola</taxon>
    </lineage>
</organism>
<dbReference type="Pfam" id="PF16254">
    <property type="entry name" value="DUF4910"/>
    <property type="match status" value="1"/>
</dbReference>
<keyword evidence="1" id="KW-0862">Zinc</keyword>
<evidence type="ECO:0000313" key="6">
    <source>
        <dbReference type="Proteomes" id="UP000070299"/>
    </source>
</evidence>
<feature type="domain" description="DUF2172" evidence="2">
    <location>
        <begin position="70"/>
        <end position="161"/>
    </location>
</feature>
<dbReference type="InterPro" id="IPR032622">
    <property type="entry name" value="UCP01524_HTH"/>
</dbReference>
<dbReference type="SUPFAM" id="SSF53187">
    <property type="entry name" value="Zn-dependent exopeptidases"/>
    <property type="match status" value="1"/>
</dbReference>
<evidence type="ECO:0000259" key="4">
    <source>
        <dbReference type="Pfam" id="PF16254"/>
    </source>
</evidence>
<dbReference type="Proteomes" id="UP000070299">
    <property type="component" value="Unassembled WGS sequence"/>
</dbReference>
<feature type="binding site" evidence="1">
    <location>
        <position position="190"/>
    </location>
    <ligand>
        <name>Zn(2+)</name>
        <dbReference type="ChEBI" id="CHEBI:29105"/>
    </ligand>
</feature>
<evidence type="ECO:0000259" key="2">
    <source>
        <dbReference type="Pfam" id="PF09940"/>
    </source>
</evidence>
<dbReference type="InterPro" id="IPR032589">
    <property type="entry name" value="DUF4910"/>
</dbReference>
<comment type="caution">
    <text evidence="5">The sequence shown here is derived from an EMBL/GenBank/DDBJ whole genome shotgun (WGS) entry which is preliminary data.</text>
</comment>
<feature type="binding site" evidence="1">
    <location>
        <position position="325"/>
    </location>
    <ligand>
        <name>Zn(2+)</name>
        <dbReference type="ChEBI" id="CHEBI:29105"/>
    </ligand>
</feature>
<dbReference type="PIRSF" id="PIRSF015244">
    <property type="entry name" value="UCP015244"/>
    <property type="match status" value="1"/>
</dbReference>
<feature type="domain" description="DUF4910" evidence="4">
    <location>
        <begin position="20"/>
        <end position="356"/>
    </location>
</feature>
<keyword evidence="1" id="KW-0479">Metal-binding</keyword>
<proteinExistence type="predicted"/>
<feature type="binding site" evidence="1">
    <location>
        <position position="196"/>
    </location>
    <ligand>
        <name>Zn(2+)</name>
        <dbReference type="ChEBI" id="CHEBI:29105"/>
    </ligand>
</feature>
<feature type="domain" description="UCP01524 winged helix-turn-helix" evidence="3">
    <location>
        <begin position="358"/>
        <end position="433"/>
    </location>
</feature>
<dbReference type="InterPro" id="IPR032610">
    <property type="entry name" value="DUF2172"/>
</dbReference>
<sequence>MLKDSFYSTTDELQLGEQLHNLVVELFPICRSITGNGVRETLAILKRLLPLEIHEVPSGTEVFDWLVPDEWNIRDAYLKNSDGQRVIDFQESNLHVLNYSLPFHATLPLKKLKEHLFTLPEQVDLIPYRTAYYQPNWGLCLSQNQLDALAEDDYEVCIDSSLKPGSLTYAELLIPGELKEEVLISCHICHPSLANDNLSGVAIAAHLAQFLQNQTLRYSYRFVFIPGTIGAITWLARNEATVANIKHGLVLAGLGDPGCLSYKRSRQGETEIDQSAAYVLRQQNDYTLVDFSPYGYDERQYCSPGFNLSVGRLSRTPHGTFPEYHTSADNLDFVQAEQLAKSMKACLDIFDILENNKYYLNAKPKGEPRLSKYDLYSDIGGLQVTAESQMAMLWVLNLADGQHNLLDIAQRSKLPFALLVLSVKTLLNHGLLKEVK</sequence>
<dbReference type="Pfam" id="PF16221">
    <property type="entry name" value="HTH_47"/>
    <property type="match status" value="1"/>
</dbReference>
<evidence type="ECO:0000313" key="5">
    <source>
        <dbReference type="EMBL" id="KXI28312.1"/>
    </source>
</evidence>
<dbReference type="Pfam" id="PF09940">
    <property type="entry name" value="DUF2172"/>
    <property type="match status" value="1"/>
</dbReference>
<comment type="cofactor">
    <cofactor evidence="1">
        <name>Zn(2+)</name>
        <dbReference type="ChEBI" id="CHEBI:29105"/>
    </cofactor>
    <text evidence="1">Binds 1 zinc ion per subunit.</text>
</comment>
<protein>
    <submittedName>
        <fullName evidence="5">Peptidase M28</fullName>
    </submittedName>
</protein>
<dbReference type="STRING" id="1799789.AX660_18255"/>
<dbReference type="Gene3D" id="3.50.30.90">
    <property type="match status" value="1"/>
</dbReference>
<dbReference type="OrthoDB" id="9765654at2"/>
<dbReference type="Gene3D" id="1.10.10.10">
    <property type="entry name" value="Winged helix-like DNA-binding domain superfamily/Winged helix DNA-binding domain"/>
    <property type="match status" value="1"/>
</dbReference>
<dbReference type="RefSeq" id="WP_068378474.1">
    <property type="nucleotide sequence ID" value="NZ_LSNE01000007.1"/>
</dbReference>
<dbReference type="EMBL" id="LSNE01000007">
    <property type="protein sequence ID" value="KXI28312.1"/>
    <property type="molecule type" value="Genomic_DNA"/>
</dbReference>
<evidence type="ECO:0000259" key="3">
    <source>
        <dbReference type="Pfam" id="PF16221"/>
    </source>
</evidence>
<evidence type="ECO:0000256" key="1">
    <source>
        <dbReference type="PIRSR" id="PIRSR015244-50"/>
    </source>
</evidence>